<evidence type="ECO:0000256" key="7">
    <source>
        <dbReference type="ARBA" id="ARBA00022840"/>
    </source>
</evidence>
<keyword evidence="4 10" id="KW-0545">Nucleotide biosynthesis</keyword>
<comment type="catalytic activity">
    <reaction evidence="9 10">
        <text>D-ribose 5-phosphate + ATP = 5-phospho-alpha-D-ribose 1-diphosphate + AMP + H(+)</text>
        <dbReference type="Rhea" id="RHEA:15609"/>
        <dbReference type="ChEBI" id="CHEBI:15378"/>
        <dbReference type="ChEBI" id="CHEBI:30616"/>
        <dbReference type="ChEBI" id="CHEBI:58017"/>
        <dbReference type="ChEBI" id="CHEBI:78346"/>
        <dbReference type="ChEBI" id="CHEBI:456215"/>
        <dbReference type="EC" id="2.7.6.1"/>
    </reaction>
</comment>
<feature type="domain" description="Ribose-phosphate pyrophosphokinase N-terminal" evidence="11">
    <location>
        <begin position="1"/>
        <end position="110"/>
    </location>
</feature>
<comment type="pathway">
    <text evidence="10">Metabolic intermediate biosynthesis; 5-phospho-alpha-D-ribose 1-diphosphate biosynthesis; 5-phospho-alpha-D-ribose 1-diphosphate from D-ribose 5-phosphate (route I): step 1/1.</text>
</comment>
<organism evidence="12 13">
    <name type="scientific">Candidatus Methanolliviera hydrocarbonicum</name>
    <dbReference type="NCBI Taxonomy" id="2491085"/>
    <lineage>
        <taxon>Archaea</taxon>
        <taxon>Methanobacteriati</taxon>
        <taxon>Methanobacteriota</taxon>
        <taxon>Candidatus Methanoliparia</taxon>
        <taxon>Candidatus Methanoliparales</taxon>
        <taxon>Candidatus Methanollivieraceae</taxon>
        <taxon>Candidatus Methanolliviera</taxon>
    </lineage>
</organism>
<comment type="subcellular location">
    <subcellularLocation>
        <location evidence="10">Cytoplasm</location>
    </subcellularLocation>
</comment>
<reference evidence="12 13" key="1">
    <citation type="journal article" date="2019" name="Nat. Microbiol.">
        <title>Wide diversity of methane and short-chain alkane metabolisms in uncultured archaea.</title>
        <authorList>
            <person name="Borrel G."/>
            <person name="Adam P.S."/>
            <person name="McKay L.J."/>
            <person name="Chen L.X."/>
            <person name="Sierra-Garcia I.N."/>
            <person name="Sieber C.M."/>
            <person name="Letourneur Q."/>
            <person name="Ghozlane A."/>
            <person name="Andersen G.L."/>
            <person name="Li W.J."/>
            <person name="Hallam S.J."/>
            <person name="Muyzer G."/>
            <person name="de Oliveira V.M."/>
            <person name="Inskeep W.P."/>
            <person name="Banfield J.F."/>
            <person name="Gribaldo S."/>
        </authorList>
    </citation>
    <scope>NUCLEOTIDE SEQUENCE [LARGE SCALE GENOMIC DNA]</scope>
    <source>
        <strain evidence="12">NM1b</strain>
    </source>
</reference>
<dbReference type="GO" id="GO:0005737">
    <property type="term" value="C:cytoplasm"/>
    <property type="evidence" value="ECO:0007669"/>
    <property type="project" value="UniProtKB-SubCell"/>
</dbReference>
<dbReference type="SMART" id="SM01400">
    <property type="entry name" value="Pribosyltran_N"/>
    <property type="match status" value="1"/>
</dbReference>
<feature type="active site" evidence="10">
    <location>
        <position position="181"/>
    </location>
</feature>
<evidence type="ECO:0000256" key="3">
    <source>
        <dbReference type="ARBA" id="ARBA00022723"/>
    </source>
</evidence>
<dbReference type="GO" id="GO:0016301">
    <property type="term" value="F:kinase activity"/>
    <property type="evidence" value="ECO:0007669"/>
    <property type="project" value="UniProtKB-KW"/>
</dbReference>
<feature type="binding site" evidence="10">
    <location>
        <position position="183"/>
    </location>
    <ligand>
        <name>D-ribose 5-phosphate</name>
        <dbReference type="ChEBI" id="CHEBI:78346"/>
    </ligand>
</feature>
<feature type="binding site" evidence="10">
    <location>
        <position position="207"/>
    </location>
    <ligand>
        <name>D-ribose 5-phosphate</name>
        <dbReference type="ChEBI" id="CHEBI:78346"/>
    </ligand>
</feature>
<keyword evidence="5 10" id="KW-0547">Nucleotide-binding</keyword>
<gene>
    <name evidence="10" type="primary">prs</name>
    <name evidence="12" type="ORF">EF807_04465</name>
</gene>
<dbReference type="NCBIfam" id="NF002095">
    <property type="entry name" value="PRK00934.1"/>
    <property type="match status" value="1"/>
</dbReference>
<dbReference type="InterPro" id="IPR029099">
    <property type="entry name" value="Pribosyltran_N"/>
</dbReference>
<keyword evidence="2 10" id="KW-0808">Transferase</keyword>
<dbReference type="EMBL" id="RXIL01000076">
    <property type="protein sequence ID" value="RZN69486.1"/>
    <property type="molecule type" value="Genomic_DNA"/>
</dbReference>
<protein>
    <recommendedName>
        <fullName evidence="10">Ribose-phosphate pyrophosphokinase</fullName>
        <shortName evidence="10">RPPK</shortName>
        <ecNumber evidence="10">2.7.6.1</ecNumber>
    </recommendedName>
    <alternativeName>
        <fullName evidence="10">5-phospho-D-ribosyl alpha-1-diphosphate synthase</fullName>
    </alternativeName>
    <alternativeName>
        <fullName evidence="10">Phosphoribosyl diphosphate synthase</fullName>
    </alternativeName>
    <alternativeName>
        <fullName evidence="10">Phosphoribosyl pyrophosphate synthase</fullName>
        <shortName evidence="10">P-Rib-PP synthase</shortName>
        <shortName evidence="10">PRPP synthase</shortName>
        <shortName evidence="10">PRPPase</shortName>
    </alternativeName>
</protein>
<name>A0A520KWP1_9EURY</name>
<keyword evidence="3 10" id="KW-0479">Metal-binding</keyword>
<comment type="function">
    <text evidence="10">Involved in the biosynthesis of the central metabolite phospho-alpha-D-ribosyl-1-pyrophosphate (PRPP) via the transfer of pyrophosphoryl group from ATP to 1-hydroxyl of ribose-5-phosphate (Rib-5-P).</text>
</comment>
<dbReference type="InterPro" id="IPR029057">
    <property type="entry name" value="PRTase-like"/>
</dbReference>
<dbReference type="PANTHER" id="PTHR10210:SF32">
    <property type="entry name" value="RIBOSE-PHOSPHATE PYROPHOSPHOKINASE 2"/>
    <property type="match status" value="1"/>
</dbReference>
<dbReference type="GO" id="GO:0006015">
    <property type="term" value="P:5-phosphoribose 1-diphosphate biosynthetic process"/>
    <property type="evidence" value="ECO:0007669"/>
    <property type="project" value="UniProtKB-UniRule"/>
</dbReference>
<feature type="binding site" evidence="10">
    <location>
        <begin position="211"/>
        <end position="215"/>
    </location>
    <ligand>
        <name>D-ribose 5-phosphate</name>
        <dbReference type="ChEBI" id="CHEBI:78346"/>
    </ligand>
</feature>
<comment type="cofactor">
    <cofactor evidence="10">
        <name>Mg(2+)</name>
        <dbReference type="ChEBI" id="CHEBI:18420"/>
    </cofactor>
    <text evidence="10">Binds 2 Mg(2+) ions per subunit.</text>
</comment>
<dbReference type="FunFam" id="3.40.50.2020:FF:000007">
    <property type="entry name" value="Ribose-phosphate pyrophosphokinase"/>
    <property type="match status" value="1"/>
</dbReference>
<dbReference type="GO" id="GO:0002189">
    <property type="term" value="C:ribose phosphate diphosphokinase complex"/>
    <property type="evidence" value="ECO:0007669"/>
    <property type="project" value="TreeGrafter"/>
</dbReference>
<dbReference type="GO" id="GO:0005524">
    <property type="term" value="F:ATP binding"/>
    <property type="evidence" value="ECO:0007669"/>
    <property type="project" value="UniProtKB-KW"/>
</dbReference>
<dbReference type="Pfam" id="PF13793">
    <property type="entry name" value="Pribosyltran_N"/>
    <property type="match status" value="1"/>
</dbReference>
<dbReference type="InterPro" id="IPR037514">
    <property type="entry name" value="Rib-P_diPkinase_arc"/>
</dbReference>
<dbReference type="GO" id="GO:0004749">
    <property type="term" value="F:ribose phosphate diphosphokinase activity"/>
    <property type="evidence" value="ECO:0007669"/>
    <property type="project" value="UniProtKB-UniRule"/>
</dbReference>
<evidence type="ECO:0000256" key="2">
    <source>
        <dbReference type="ARBA" id="ARBA00022679"/>
    </source>
</evidence>
<evidence type="ECO:0000256" key="6">
    <source>
        <dbReference type="ARBA" id="ARBA00022777"/>
    </source>
</evidence>
<dbReference type="NCBIfam" id="TIGR01251">
    <property type="entry name" value="ribP_PPkin"/>
    <property type="match status" value="1"/>
</dbReference>
<dbReference type="Pfam" id="PF14572">
    <property type="entry name" value="Pribosyl_synth"/>
    <property type="match status" value="1"/>
</dbReference>
<dbReference type="PANTHER" id="PTHR10210">
    <property type="entry name" value="RIBOSE-PHOSPHATE DIPHOSPHOKINASE FAMILY MEMBER"/>
    <property type="match status" value="1"/>
</dbReference>
<dbReference type="InterPro" id="IPR005946">
    <property type="entry name" value="Rib-P_diPkinase"/>
</dbReference>
<feature type="binding site" evidence="10">
    <location>
        <begin position="89"/>
        <end position="90"/>
    </location>
    <ligand>
        <name>ATP</name>
        <dbReference type="ChEBI" id="CHEBI:30616"/>
    </ligand>
</feature>
<evidence type="ECO:0000313" key="13">
    <source>
        <dbReference type="Proteomes" id="UP000320766"/>
    </source>
</evidence>
<dbReference type="GO" id="GO:0000287">
    <property type="term" value="F:magnesium ion binding"/>
    <property type="evidence" value="ECO:0007669"/>
    <property type="project" value="UniProtKB-UniRule"/>
</dbReference>
<evidence type="ECO:0000256" key="4">
    <source>
        <dbReference type="ARBA" id="ARBA00022727"/>
    </source>
</evidence>
<evidence type="ECO:0000256" key="9">
    <source>
        <dbReference type="ARBA" id="ARBA00049535"/>
    </source>
</evidence>
<keyword evidence="1 10" id="KW-0963">Cytoplasm</keyword>
<comment type="caution">
    <text evidence="12">The sequence shown here is derived from an EMBL/GenBank/DDBJ whole genome shotgun (WGS) entry which is preliminary data.</text>
</comment>
<dbReference type="AlphaFoldDB" id="A0A520KWP1"/>
<dbReference type="HAMAP" id="MF_00583_A">
    <property type="entry name" value="RibP_PPkinase_A"/>
    <property type="match status" value="1"/>
</dbReference>
<dbReference type="Proteomes" id="UP000320766">
    <property type="component" value="Unassembled WGS sequence"/>
</dbReference>
<feature type="binding site" evidence="10">
    <location>
        <position position="159"/>
    </location>
    <ligand>
        <name>Mg(2+)</name>
        <dbReference type="ChEBI" id="CHEBI:18420"/>
        <label>2</label>
    </ligand>
</feature>
<proteinExistence type="inferred from homology"/>
<keyword evidence="8 10" id="KW-0460">Magnesium</keyword>
<dbReference type="UniPathway" id="UPA00087">
    <property type="reaction ID" value="UER00172"/>
</dbReference>
<dbReference type="SUPFAM" id="SSF53271">
    <property type="entry name" value="PRTase-like"/>
    <property type="match status" value="1"/>
</dbReference>
<dbReference type="Gene3D" id="3.40.50.2020">
    <property type="match status" value="2"/>
</dbReference>
<feature type="binding site" evidence="10">
    <location>
        <position position="120"/>
    </location>
    <ligand>
        <name>Mg(2+)</name>
        <dbReference type="ChEBI" id="CHEBI:18420"/>
        <label>1</label>
    </ligand>
</feature>
<sequence>MKIIGGPSSQLLSKRVSDLLGVELVPVEYKVFPDGEKYCRISAPIEGEEVMIIQSTPSDSDIIYLMELIDACEIARKKTVVIPYFGYSRQDKIFDMGEPISARAIARSIRADRVYTVNIHDKDILKFFPSPAEDLDAMPLLVKYIQEMDLKDPLFIAPDEGSLDAVSNAVSNDFDYDFLEKTRISADDVAMKPKKINVKGRSVVILDDMISTGGTVMGASKMLKDAGAIDIYAFCVHPVLVGSTLLKLYQSGIKEVISTDTLEYITSLVSVAPLIAEKLR</sequence>
<evidence type="ECO:0000256" key="5">
    <source>
        <dbReference type="ARBA" id="ARBA00022741"/>
    </source>
</evidence>
<keyword evidence="6 10" id="KW-0418">Kinase</keyword>
<evidence type="ECO:0000256" key="8">
    <source>
        <dbReference type="ARBA" id="ARBA00022842"/>
    </source>
</evidence>
<dbReference type="CDD" id="cd06223">
    <property type="entry name" value="PRTases_typeI"/>
    <property type="match status" value="1"/>
</dbReference>
<comment type="similarity">
    <text evidence="10">Belongs to the ribose-phosphate pyrophosphokinase family. Class III (archaeal) subfamily.</text>
</comment>
<accession>A0A520KWP1</accession>
<evidence type="ECO:0000256" key="10">
    <source>
        <dbReference type="HAMAP-Rule" id="MF_00583"/>
    </source>
</evidence>
<feature type="binding site" evidence="10">
    <location>
        <begin position="34"/>
        <end position="36"/>
    </location>
    <ligand>
        <name>ATP</name>
        <dbReference type="ChEBI" id="CHEBI:30616"/>
    </ligand>
</feature>
<dbReference type="GO" id="GO:0006164">
    <property type="term" value="P:purine nucleotide biosynthetic process"/>
    <property type="evidence" value="ECO:0007669"/>
    <property type="project" value="TreeGrafter"/>
</dbReference>
<dbReference type="EC" id="2.7.6.1" evidence="10"/>
<evidence type="ECO:0000259" key="11">
    <source>
        <dbReference type="Pfam" id="PF13793"/>
    </source>
</evidence>
<evidence type="ECO:0000256" key="1">
    <source>
        <dbReference type="ARBA" id="ARBA00022490"/>
    </source>
</evidence>
<evidence type="ECO:0000313" key="12">
    <source>
        <dbReference type="EMBL" id="RZN69486.1"/>
    </source>
</evidence>
<keyword evidence="7 10" id="KW-0067">ATP-binding</keyword>
<dbReference type="InterPro" id="IPR000836">
    <property type="entry name" value="PRTase_dom"/>
</dbReference>